<evidence type="ECO:0000313" key="2">
    <source>
        <dbReference type="EMBL" id="SMX54196.1"/>
    </source>
</evidence>
<dbReference type="OrthoDB" id="396512at2"/>
<dbReference type="KEGG" id="abat:CFX1CAM_1131"/>
<dbReference type="Gene3D" id="3.90.550.10">
    <property type="entry name" value="Spore Coat Polysaccharide Biosynthesis Protein SpsA, Chain A"/>
    <property type="match status" value="1"/>
</dbReference>
<proteinExistence type="predicted"/>
<dbReference type="GO" id="GO:0016740">
    <property type="term" value="F:transferase activity"/>
    <property type="evidence" value="ECO:0007669"/>
    <property type="project" value="UniProtKB-KW"/>
</dbReference>
<dbReference type="InterPro" id="IPR001173">
    <property type="entry name" value="Glyco_trans_2-like"/>
</dbReference>
<dbReference type="PANTHER" id="PTHR22916:SF65">
    <property type="entry name" value="SLR1065 PROTEIN"/>
    <property type="match status" value="1"/>
</dbReference>
<dbReference type="Pfam" id="PF00535">
    <property type="entry name" value="Glycos_transf_2"/>
    <property type="match status" value="1"/>
</dbReference>
<reference evidence="3" key="1">
    <citation type="submission" date="2017-05" db="EMBL/GenBank/DDBJ databases">
        <authorList>
            <person name="Kirkegaard R."/>
            <person name="Mcilroy J S."/>
        </authorList>
    </citation>
    <scope>NUCLEOTIDE SEQUENCE [LARGE SCALE GENOMIC DNA]</scope>
</reference>
<keyword evidence="3" id="KW-1185">Reference proteome</keyword>
<sequence length="325" mass="38711">MYCPKIDDIPPPQIDKTGWPWTETSDPLSDYLPDGSPWPKISIVTPSYNQAQFLEETIRSVLLQGYPNLEYIIIDGGSTDDSVEIIKRYEPWLTYWVSEPDRGQSFAINKGFEKATGDIFGWINSDDYYAPNVLSHIATMFKRNQTSWISGVCDTITPDRQIRLGNESEPPEFENWLIKCPLRQPSVFWQRELWQAVGGVDTRMQYSFDYELWMRFSEKQSRPTWTTRHLAYFRVHQSSKTFKSRENFYREDWVVFRRNIHRVDNIFKRLSLNFKRREKCANFYISISNRSIPVPKKIFIGLSYAPWWIFRKNFYYKIKNMIFPC</sequence>
<protein>
    <submittedName>
        <fullName evidence="2">Glycosyl transferase family 2</fullName>
    </submittedName>
</protein>
<name>A0A1Y6K3R0_9CHLR</name>
<dbReference type="CDD" id="cd06433">
    <property type="entry name" value="GT_2_WfgS_like"/>
    <property type="match status" value="1"/>
</dbReference>
<dbReference type="SUPFAM" id="SSF53448">
    <property type="entry name" value="Nucleotide-diphospho-sugar transferases"/>
    <property type="match status" value="1"/>
</dbReference>
<gene>
    <name evidence="2" type="ORF">CFX1CAM_1131</name>
</gene>
<organism evidence="2 3">
    <name type="scientific">Candidatus Brevifilum fermentans</name>
    <dbReference type="NCBI Taxonomy" id="1986204"/>
    <lineage>
        <taxon>Bacteria</taxon>
        <taxon>Bacillati</taxon>
        <taxon>Chloroflexota</taxon>
        <taxon>Anaerolineae</taxon>
        <taxon>Anaerolineales</taxon>
        <taxon>Anaerolineaceae</taxon>
        <taxon>Candidatus Brevifilum</taxon>
    </lineage>
</organism>
<dbReference type="InterPro" id="IPR029044">
    <property type="entry name" value="Nucleotide-diphossugar_trans"/>
</dbReference>
<evidence type="ECO:0000259" key="1">
    <source>
        <dbReference type="Pfam" id="PF00535"/>
    </source>
</evidence>
<feature type="domain" description="Glycosyltransferase 2-like" evidence="1">
    <location>
        <begin position="42"/>
        <end position="165"/>
    </location>
</feature>
<dbReference type="AlphaFoldDB" id="A0A1Y6K3R0"/>
<dbReference type="EMBL" id="LT859958">
    <property type="protein sequence ID" value="SMX54196.1"/>
    <property type="molecule type" value="Genomic_DNA"/>
</dbReference>
<accession>A0A1Y6K3R0</accession>
<dbReference type="PANTHER" id="PTHR22916">
    <property type="entry name" value="GLYCOSYLTRANSFERASE"/>
    <property type="match status" value="1"/>
</dbReference>
<dbReference type="Proteomes" id="UP000195514">
    <property type="component" value="Chromosome I"/>
</dbReference>
<evidence type="ECO:0000313" key="3">
    <source>
        <dbReference type="Proteomes" id="UP000195514"/>
    </source>
</evidence>
<dbReference type="RefSeq" id="WP_087862063.1">
    <property type="nucleotide sequence ID" value="NZ_LT859958.1"/>
</dbReference>
<keyword evidence="2" id="KW-0808">Transferase</keyword>